<sequence length="1074" mass="118425">MVSTCFLSAQITLTNNIGNVLVETNMLSCEEDESWARVFKLSDFGISNSQQFIIHSGQVGISKSYNGAYLSFGVFGVDASFPNSNPIPLSGGGNKLLPEIVDGPQIVEFDFINPLVVPAGIERILVVVSKRVDFYNPNSAEVGIAGTADDSGVSWYKGCRKYYDYIPTTDIDVPVPNANFFINVTGEAVDIRSTGPTTRLTHNVCDDLVKTINNSCSYSYVYAGRDFYLNDFGISENEEYTITEGQLAYSYAEWGAAVQFNIYEIDDNFPDSFSESSLIGSSQLHGLGYFNTSGAVRTENIKFDTPVVVPAGTKRIFVEVLKGLKGGGSGLLHIAGTKVDDGAPTWYKGCYTSPTYINSDEITRYALWPGEDYKFYINVTGNVNHITNNFEMNISNICSEFLKEFSVENKANVASVVWDFGDSPSGVDNTSTDLSPFHDFSADGTYTIKATVVGKDGSVEVLEETIDVTEPPMAYGINDFYSCEDAFGSGMSSSFNLSGVQKQVLGGQSNKVVTFIDGSGNEYSTLPSAFSNTIRDRETIAVRVAHQNNPCCYSETTFDLIVNALPNLSGINDLKVCDNNTNGYAKFDLEAVESDVLIGNPNTTVSFYYENGSQISAPLSAVENLVKNEEVIKVRATHTITKCYNETTFKLMVNPLPVAYALNALIGCDDNNDGISEYFDITDIETEVLGSQTGLEVSYFDSFGNILPKPLPNPYTNTKANEEIITVRVLNTVTGCFAETPLVLKTATQPEINKPETIYACNEGNGFAFFDTAQLEAELIGSQNGLKILYFDKNRSALPSPLPTAFKNTEAWSQTIYVRVENALNSLCYSETTFDLVVNDLPQINLQDEYFLCDLEPFLKLALPGSFNSWEWTFEDGTVLSNNFEVNLIEEGDYVLKVSELKNGIICENEFQFRLIRSQLPEITKVNYKELSDQNFIEIIASGDGDFEYSIDGVNYQDSAVFSNVSGGVYEVSVRDKKGCGQAFESVSIIDYPKFFTPNDDGVNDVWLIKGLKDYPNAVVSIFDRYGKLLKQIKSNSEGWDGTISGSPLQVSDYWFTAILDENIRFSGHFTLKR</sequence>
<organism evidence="2 3">
    <name type="scientific">Algibacter miyuki</name>
    <dbReference type="NCBI Taxonomy" id="1306933"/>
    <lineage>
        <taxon>Bacteria</taxon>
        <taxon>Pseudomonadati</taxon>
        <taxon>Bacteroidota</taxon>
        <taxon>Flavobacteriia</taxon>
        <taxon>Flavobacteriales</taxon>
        <taxon>Flavobacteriaceae</taxon>
        <taxon>Algibacter</taxon>
    </lineage>
</organism>
<dbReference type="Pfam" id="PF18911">
    <property type="entry name" value="PKD_4"/>
    <property type="match status" value="1"/>
</dbReference>
<dbReference type="Pfam" id="PF13585">
    <property type="entry name" value="CHU_C"/>
    <property type="match status" value="1"/>
</dbReference>
<dbReference type="InterPro" id="IPR026341">
    <property type="entry name" value="T9SS_type_B"/>
</dbReference>
<dbReference type="RefSeq" id="WP_290271417.1">
    <property type="nucleotide sequence ID" value="NZ_JAUFQP010000010.1"/>
</dbReference>
<evidence type="ECO:0000313" key="2">
    <source>
        <dbReference type="EMBL" id="MFB9104235.1"/>
    </source>
</evidence>
<dbReference type="SUPFAM" id="SSF49299">
    <property type="entry name" value="PKD domain"/>
    <property type="match status" value="1"/>
</dbReference>
<dbReference type="PROSITE" id="PS50093">
    <property type="entry name" value="PKD"/>
    <property type="match status" value="1"/>
</dbReference>
<keyword evidence="3" id="KW-1185">Reference proteome</keyword>
<evidence type="ECO:0000259" key="1">
    <source>
        <dbReference type="PROSITE" id="PS50093"/>
    </source>
</evidence>
<accession>A0ABV5GX49</accession>
<feature type="domain" description="PKD" evidence="1">
    <location>
        <begin position="405"/>
        <end position="475"/>
    </location>
</feature>
<proteinExistence type="predicted"/>
<dbReference type="InterPro" id="IPR035986">
    <property type="entry name" value="PKD_dom_sf"/>
</dbReference>
<dbReference type="InterPro" id="IPR000601">
    <property type="entry name" value="PKD_dom"/>
</dbReference>
<dbReference type="InterPro" id="IPR013783">
    <property type="entry name" value="Ig-like_fold"/>
</dbReference>
<name>A0ABV5GX49_9FLAO</name>
<protein>
    <submittedName>
        <fullName evidence="2">T9SS type B sorting domain-containing protein</fullName>
    </submittedName>
</protein>
<dbReference type="EMBL" id="JBHMFA010000004">
    <property type="protein sequence ID" value="MFB9104235.1"/>
    <property type="molecule type" value="Genomic_DNA"/>
</dbReference>
<dbReference type="NCBIfam" id="TIGR04131">
    <property type="entry name" value="Bac_Flav_CTERM"/>
    <property type="match status" value="1"/>
</dbReference>
<comment type="caution">
    <text evidence="2">The sequence shown here is derived from an EMBL/GenBank/DDBJ whole genome shotgun (WGS) entry which is preliminary data.</text>
</comment>
<gene>
    <name evidence="2" type="ORF">ACFFU1_04965</name>
</gene>
<reference evidence="2 3" key="1">
    <citation type="submission" date="2024-09" db="EMBL/GenBank/DDBJ databases">
        <authorList>
            <person name="Sun Q."/>
            <person name="Mori K."/>
        </authorList>
    </citation>
    <scope>NUCLEOTIDE SEQUENCE [LARGE SCALE GENOMIC DNA]</scope>
    <source>
        <strain evidence="2 3">CECT 8300</strain>
    </source>
</reference>
<dbReference type="Proteomes" id="UP001589590">
    <property type="component" value="Unassembled WGS sequence"/>
</dbReference>
<dbReference type="CDD" id="cd00146">
    <property type="entry name" value="PKD"/>
    <property type="match status" value="1"/>
</dbReference>
<dbReference type="Gene3D" id="2.60.40.10">
    <property type="entry name" value="Immunoglobulins"/>
    <property type="match status" value="1"/>
</dbReference>
<evidence type="ECO:0000313" key="3">
    <source>
        <dbReference type="Proteomes" id="UP001589590"/>
    </source>
</evidence>